<name>A0A8J6PPB1_9FLAO</name>
<accession>A0A8J6PPB1</accession>
<keyword evidence="2" id="KW-1185">Reference proteome</keyword>
<dbReference type="Proteomes" id="UP000652681">
    <property type="component" value="Unassembled WGS sequence"/>
</dbReference>
<proteinExistence type="predicted"/>
<sequence length="295" mass="33943">MNNIQSTLLILFFGLFTGFVSGQYLDSFPTQSNVLLWKIEGKKVKKDSYIFGTVHLIYKEKFYFPDQLTNLVKNSEQVVLEIGNVDQMEVMKYLLLEKGTIFDFFTPEQADSILMWATAKLDMEPEQFKMAFSKMKPFALVQIASQKEMISEIESYDLTIQAIANGQKIPVVGLETVAQQIALFDNMDSLQQREMVMDVVREEKTDTNSFDTLFDYYLKQNVDEMYQYIINEGGSMMESSEELLDKRNHNWIPQIEALIKKKKTFIAVGAGHLGGKEGVLRLLEKQGYTLTPVYF</sequence>
<dbReference type="InterPro" id="IPR002816">
    <property type="entry name" value="TraB/PrgY/GumN_fam"/>
</dbReference>
<dbReference type="PANTHER" id="PTHR40590:SF1">
    <property type="entry name" value="CYTOPLASMIC PROTEIN"/>
    <property type="match status" value="1"/>
</dbReference>
<gene>
    <name evidence="1" type="ORF">H9Y05_07240</name>
</gene>
<reference evidence="1" key="1">
    <citation type="submission" date="2020-09" db="EMBL/GenBank/DDBJ databases">
        <title>Taishania pollutisoli gen. nov., sp. nov., Isolated from Tetrabromobisphenol A-Contaminated Soil.</title>
        <authorList>
            <person name="Chen Q."/>
        </authorList>
    </citation>
    <scope>NUCLEOTIDE SEQUENCE</scope>
    <source>
        <strain evidence="1">CZZ-1</strain>
    </source>
</reference>
<comment type="caution">
    <text evidence="1">The sequence shown here is derived from an EMBL/GenBank/DDBJ whole genome shotgun (WGS) entry which is preliminary data.</text>
</comment>
<evidence type="ECO:0000313" key="1">
    <source>
        <dbReference type="EMBL" id="MBC9812273.1"/>
    </source>
</evidence>
<protein>
    <submittedName>
        <fullName evidence="1">TraB/GumN family protein</fullName>
    </submittedName>
</protein>
<evidence type="ECO:0000313" key="2">
    <source>
        <dbReference type="Proteomes" id="UP000652681"/>
    </source>
</evidence>
<dbReference type="AlphaFoldDB" id="A0A8J6PPB1"/>
<organism evidence="1 2">
    <name type="scientific">Taishania pollutisoli</name>
    <dbReference type="NCBI Taxonomy" id="2766479"/>
    <lineage>
        <taxon>Bacteria</taxon>
        <taxon>Pseudomonadati</taxon>
        <taxon>Bacteroidota</taxon>
        <taxon>Flavobacteriia</taxon>
        <taxon>Flavobacteriales</taxon>
        <taxon>Crocinitomicaceae</taxon>
        <taxon>Taishania</taxon>
    </lineage>
</organism>
<dbReference type="PANTHER" id="PTHR40590">
    <property type="entry name" value="CYTOPLASMIC PROTEIN-RELATED"/>
    <property type="match status" value="1"/>
</dbReference>
<dbReference type="CDD" id="cd14789">
    <property type="entry name" value="Tiki"/>
    <property type="match status" value="1"/>
</dbReference>
<dbReference type="InterPro" id="IPR047111">
    <property type="entry name" value="YbaP-like"/>
</dbReference>
<dbReference type="RefSeq" id="WP_216713912.1">
    <property type="nucleotide sequence ID" value="NZ_JACVEL010000004.1"/>
</dbReference>
<dbReference type="EMBL" id="JACVEL010000004">
    <property type="protein sequence ID" value="MBC9812273.1"/>
    <property type="molecule type" value="Genomic_DNA"/>
</dbReference>
<dbReference type="Pfam" id="PF01963">
    <property type="entry name" value="TraB_PrgY_gumN"/>
    <property type="match status" value="1"/>
</dbReference>